<sequence length="144" mass="15769">MCRKPLSAQKHTQITDPFIMGTKGGKGGGRGGERSKHKQRLDAFFLEELSNVPWGEGWNFTSHRKGFCPCLPANPLILGIHSSRWFGARDSGIHARHTMPLMMRGGLAKRRGSTVINGNLRPIARTLKGCLKSATWCPSLASSS</sequence>
<dbReference type="EMBL" id="BPLQ01009532">
    <property type="protein sequence ID" value="GIY44517.1"/>
    <property type="molecule type" value="Genomic_DNA"/>
</dbReference>
<organism evidence="2 3">
    <name type="scientific">Caerostris darwini</name>
    <dbReference type="NCBI Taxonomy" id="1538125"/>
    <lineage>
        <taxon>Eukaryota</taxon>
        <taxon>Metazoa</taxon>
        <taxon>Ecdysozoa</taxon>
        <taxon>Arthropoda</taxon>
        <taxon>Chelicerata</taxon>
        <taxon>Arachnida</taxon>
        <taxon>Araneae</taxon>
        <taxon>Araneomorphae</taxon>
        <taxon>Entelegynae</taxon>
        <taxon>Araneoidea</taxon>
        <taxon>Araneidae</taxon>
        <taxon>Caerostris</taxon>
    </lineage>
</organism>
<evidence type="ECO:0000313" key="2">
    <source>
        <dbReference type="EMBL" id="GIY44517.1"/>
    </source>
</evidence>
<proteinExistence type="predicted"/>
<name>A0AAV4TI94_9ARAC</name>
<dbReference type="Proteomes" id="UP001054837">
    <property type="component" value="Unassembled WGS sequence"/>
</dbReference>
<keyword evidence="3" id="KW-1185">Reference proteome</keyword>
<dbReference type="AlphaFoldDB" id="A0AAV4TI94"/>
<reference evidence="2 3" key="1">
    <citation type="submission" date="2021-06" db="EMBL/GenBank/DDBJ databases">
        <title>Caerostris darwini draft genome.</title>
        <authorList>
            <person name="Kono N."/>
            <person name="Arakawa K."/>
        </authorList>
    </citation>
    <scope>NUCLEOTIDE SEQUENCE [LARGE SCALE GENOMIC DNA]</scope>
</reference>
<evidence type="ECO:0000313" key="3">
    <source>
        <dbReference type="Proteomes" id="UP001054837"/>
    </source>
</evidence>
<protein>
    <submittedName>
        <fullName evidence="2">Uncharacterized protein</fullName>
    </submittedName>
</protein>
<accession>A0AAV4TI94</accession>
<feature type="region of interest" description="Disordered" evidence="1">
    <location>
        <begin position="1"/>
        <end position="36"/>
    </location>
</feature>
<evidence type="ECO:0000256" key="1">
    <source>
        <dbReference type="SAM" id="MobiDB-lite"/>
    </source>
</evidence>
<comment type="caution">
    <text evidence="2">The sequence shown here is derived from an EMBL/GenBank/DDBJ whole genome shotgun (WGS) entry which is preliminary data.</text>
</comment>
<gene>
    <name evidence="2" type="ORF">CDAR_67691</name>
</gene>